<sequence>MPRLPLCCYMHVWLLVLPAKICALSNEASDIDVLVLLPQENSYIFSIPRVRPAIDYALKSINSNESLNSGFNFKVHYNNSNCGNEALFSFVERSFLKKPDVVLGPVCEYAAAQVVRMASYWNIPILSAGALASGFGTKKAEYTHLTRVSPAYSKMGEAFGAMFKHFSWKKALLIYQEDKERNCFFSIEGVYAVLEAEGYHTTTLTFDLRHPLEIEEIIKSIQESEGIVVMCAASNDIRDIMLAAHHRRMTNGDYIFFNIELFNSTSYGNGSWKRGDKYDTEAKQAYAALKTVTLLRSVKPEFERFSMEVNRSLQKQGVSGADDSVHMKSRQEQIISTSHRNLRQGLHHRHFQVNMFVEGFHDALLLYALALHEVLKNGYSKKDGDKIVQHMWNRTFEGIAGQVSIDENGDRDGDFSVIAITDPEAGTHEVVANYYGKNQSFEVQPNVKIDMFIQRLPHDENRVHGNRDTPPCKSCGLGESAVTGIVVGALLGTALLLAFYFFRKNYRITIERRIQREECDIGKHRQLREDSIRSNFSAA</sequence>
<evidence type="ECO:0000256" key="6">
    <source>
        <dbReference type="ARBA" id="ARBA00023170"/>
    </source>
</evidence>
<comment type="subcellular location">
    <subcellularLocation>
        <location evidence="1">Membrane</location>
        <topology evidence="1">Single-pass type I membrane protein</topology>
    </subcellularLocation>
</comment>
<evidence type="ECO:0000256" key="1">
    <source>
        <dbReference type="ARBA" id="ARBA00004479"/>
    </source>
</evidence>
<keyword evidence="7" id="KW-0325">Glycoprotein</keyword>
<evidence type="ECO:0000259" key="10">
    <source>
        <dbReference type="Pfam" id="PF01094"/>
    </source>
</evidence>
<evidence type="ECO:0000313" key="12">
    <source>
        <dbReference type="Proteomes" id="UP001166093"/>
    </source>
</evidence>
<keyword evidence="4 8" id="KW-1133">Transmembrane helix</keyword>
<feature type="non-terminal residue" evidence="11">
    <location>
        <position position="539"/>
    </location>
</feature>
<dbReference type="PRINTS" id="PR00255">
    <property type="entry name" value="NATPEPTIDER"/>
</dbReference>
<evidence type="ECO:0000256" key="2">
    <source>
        <dbReference type="ARBA" id="ARBA00022692"/>
    </source>
</evidence>
<evidence type="ECO:0000256" key="5">
    <source>
        <dbReference type="ARBA" id="ARBA00023136"/>
    </source>
</evidence>
<protein>
    <submittedName>
        <fullName evidence="11">ANPRC protein</fullName>
    </submittedName>
</protein>
<keyword evidence="6" id="KW-0675">Receptor</keyword>
<reference evidence="11" key="1">
    <citation type="journal article" date="2021" name="Cell">
        <title>Tracing the genetic footprints of vertebrate landing in non-teleost ray-finned fishes.</title>
        <authorList>
            <person name="Bi X."/>
            <person name="Wang K."/>
            <person name="Yang L."/>
            <person name="Pan H."/>
            <person name="Jiang H."/>
            <person name="Wei Q."/>
            <person name="Fang M."/>
            <person name="Yu H."/>
            <person name="Zhu C."/>
            <person name="Cai Y."/>
            <person name="He Y."/>
            <person name="Gan X."/>
            <person name="Zeng H."/>
            <person name="Yu D."/>
            <person name="Zhu Y."/>
            <person name="Jiang H."/>
            <person name="Qiu Q."/>
            <person name="Yang H."/>
            <person name="Zhang Y.E."/>
            <person name="Wang W."/>
            <person name="Zhu M."/>
            <person name="He S."/>
            <person name="Zhang G."/>
        </authorList>
    </citation>
    <scope>NUCLEOTIDE SEQUENCE</scope>
    <source>
        <strain evidence="11">Pddl_001</strain>
    </source>
</reference>
<evidence type="ECO:0000256" key="3">
    <source>
        <dbReference type="ARBA" id="ARBA00022729"/>
    </source>
</evidence>
<comment type="caution">
    <text evidence="11">The sequence shown here is derived from an EMBL/GenBank/DDBJ whole genome shotgun (WGS) entry which is preliminary data.</text>
</comment>
<dbReference type="PANTHER" id="PTHR44755">
    <property type="entry name" value="NATRIURETIC PEPTIDE RECEPTOR 3-RELATED"/>
    <property type="match status" value="1"/>
</dbReference>
<name>A0ABS2XX37_POLSP</name>
<keyword evidence="12" id="KW-1185">Reference proteome</keyword>
<evidence type="ECO:0000256" key="8">
    <source>
        <dbReference type="SAM" id="Phobius"/>
    </source>
</evidence>
<dbReference type="SUPFAM" id="SSF53822">
    <property type="entry name" value="Periplasmic binding protein-like I"/>
    <property type="match status" value="1"/>
</dbReference>
<feature type="non-terminal residue" evidence="11">
    <location>
        <position position="1"/>
    </location>
</feature>
<feature type="signal peptide" evidence="9">
    <location>
        <begin position="1"/>
        <end position="23"/>
    </location>
</feature>
<evidence type="ECO:0000256" key="7">
    <source>
        <dbReference type="ARBA" id="ARBA00023180"/>
    </source>
</evidence>
<dbReference type="InterPro" id="IPR028082">
    <property type="entry name" value="Peripla_BP_I"/>
</dbReference>
<dbReference type="InterPro" id="IPR001170">
    <property type="entry name" value="ANPR/GUC"/>
</dbReference>
<evidence type="ECO:0000256" key="4">
    <source>
        <dbReference type="ARBA" id="ARBA00022989"/>
    </source>
</evidence>
<dbReference type="InterPro" id="IPR052612">
    <property type="entry name" value="ANP_Clearance_Receptor"/>
</dbReference>
<evidence type="ECO:0000313" key="11">
    <source>
        <dbReference type="EMBL" id="MBN3278933.1"/>
    </source>
</evidence>
<dbReference type="InterPro" id="IPR001828">
    <property type="entry name" value="ANF_lig-bd_rcpt"/>
</dbReference>
<keyword evidence="3 9" id="KW-0732">Signal</keyword>
<feature type="transmembrane region" description="Helical" evidence="8">
    <location>
        <begin position="481"/>
        <end position="502"/>
    </location>
</feature>
<gene>
    <name evidence="11" type="primary">Npr3</name>
    <name evidence="11" type="ORF">GTO93_0022261</name>
</gene>
<dbReference type="EMBL" id="JAAWVQ010083728">
    <property type="protein sequence ID" value="MBN3278933.1"/>
    <property type="molecule type" value="Genomic_DNA"/>
</dbReference>
<feature type="chain" id="PRO_5045481033" evidence="9">
    <location>
        <begin position="24"/>
        <end position="539"/>
    </location>
</feature>
<dbReference type="Proteomes" id="UP001166093">
    <property type="component" value="Unassembled WGS sequence"/>
</dbReference>
<dbReference type="Pfam" id="PF01094">
    <property type="entry name" value="ANF_receptor"/>
    <property type="match status" value="1"/>
</dbReference>
<organism evidence="11 12">
    <name type="scientific">Polyodon spathula</name>
    <name type="common">North American paddlefish</name>
    <name type="synonym">Squalus spathula</name>
    <dbReference type="NCBI Taxonomy" id="7913"/>
    <lineage>
        <taxon>Eukaryota</taxon>
        <taxon>Metazoa</taxon>
        <taxon>Chordata</taxon>
        <taxon>Craniata</taxon>
        <taxon>Vertebrata</taxon>
        <taxon>Euteleostomi</taxon>
        <taxon>Actinopterygii</taxon>
        <taxon>Chondrostei</taxon>
        <taxon>Acipenseriformes</taxon>
        <taxon>Polyodontidae</taxon>
        <taxon>Polyodon</taxon>
    </lineage>
</organism>
<accession>A0ABS2XX37</accession>
<evidence type="ECO:0000256" key="9">
    <source>
        <dbReference type="SAM" id="SignalP"/>
    </source>
</evidence>
<keyword evidence="2 8" id="KW-0812">Transmembrane</keyword>
<dbReference type="Gene3D" id="3.40.50.2300">
    <property type="match status" value="2"/>
</dbReference>
<feature type="domain" description="Receptor ligand binding region" evidence="10">
    <location>
        <begin position="50"/>
        <end position="421"/>
    </location>
</feature>
<keyword evidence="5 8" id="KW-0472">Membrane</keyword>
<dbReference type="PANTHER" id="PTHR44755:SF11">
    <property type="entry name" value="ATRIAL NATRIURETIC PEPTIDE RECEPTOR 3 ISOFORM X1"/>
    <property type="match status" value="1"/>
</dbReference>
<proteinExistence type="predicted"/>